<dbReference type="HOGENOM" id="CLU_3315344_0_0_6"/>
<name>D1NXA6_9GAMM</name>
<dbReference type="STRING" id="500637.PROVRUST_04534"/>
<protein>
    <submittedName>
        <fullName evidence="1">Uncharacterized protein</fullName>
    </submittedName>
</protein>
<evidence type="ECO:0000313" key="2">
    <source>
        <dbReference type="Proteomes" id="UP000005512"/>
    </source>
</evidence>
<accession>D1NXA6</accession>
<evidence type="ECO:0000313" key="1">
    <source>
        <dbReference type="EMBL" id="EFB74045.1"/>
    </source>
</evidence>
<proteinExistence type="predicted"/>
<gene>
    <name evidence="1" type="ORF">PROVRUST_04534</name>
</gene>
<dbReference type="AlphaFoldDB" id="D1NXA6"/>
<keyword evidence="2" id="KW-1185">Reference proteome</keyword>
<dbReference type="EMBL" id="ABXV02000002">
    <property type="protein sequence ID" value="EFB74045.1"/>
    <property type="molecule type" value="Genomic_DNA"/>
</dbReference>
<sequence>MDRIIFIFWIFSPIFKLITNKKYLWYIRYLASQAKFICV</sequence>
<comment type="caution">
    <text evidence="1">The sequence shown here is derived from an EMBL/GenBank/DDBJ whole genome shotgun (WGS) entry which is preliminary data.</text>
</comment>
<dbReference type="Proteomes" id="UP000005512">
    <property type="component" value="Unassembled WGS sequence"/>
</dbReference>
<reference evidence="1" key="1">
    <citation type="submission" date="2009-12" db="EMBL/GenBank/DDBJ databases">
        <authorList>
            <person name="Weinstock G."/>
            <person name="Sodergren E."/>
            <person name="Clifton S."/>
            <person name="Fulton L."/>
            <person name="Fulton B."/>
            <person name="Courtney L."/>
            <person name="Fronick C."/>
            <person name="Harrison M."/>
            <person name="Strong C."/>
            <person name="Farmer C."/>
            <person name="Delahaunty K."/>
            <person name="Markovic C."/>
            <person name="Hall O."/>
            <person name="Minx P."/>
            <person name="Tomlinson C."/>
            <person name="Mitreva M."/>
            <person name="Nelson J."/>
            <person name="Hou S."/>
            <person name="Wollam A."/>
            <person name="Pepin K.H."/>
            <person name="Johnson M."/>
            <person name="Bhonagiri V."/>
            <person name="Nash W.E."/>
            <person name="Warren W."/>
            <person name="Chinwalla A."/>
            <person name="Mardis E.R."/>
            <person name="Wilson R.K."/>
        </authorList>
    </citation>
    <scope>NUCLEOTIDE SEQUENCE [LARGE SCALE GENOMIC DNA]</scope>
    <source>
        <strain evidence="1">DSM 4541</strain>
    </source>
</reference>
<organism evidence="1 2">
    <name type="scientific">Providencia rustigianii DSM 4541</name>
    <dbReference type="NCBI Taxonomy" id="500637"/>
    <lineage>
        <taxon>Bacteria</taxon>
        <taxon>Pseudomonadati</taxon>
        <taxon>Pseudomonadota</taxon>
        <taxon>Gammaproteobacteria</taxon>
        <taxon>Enterobacterales</taxon>
        <taxon>Morganellaceae</taxon>
        <taxon>Providencia</taxon>
    </lineage>
</organism>